<proteinExistence type="predicted"/>
<accession>A0A815YM31</accession>
<dbReference type="EMBL" id="CAJNOU010015547">
    <property type="protein sequence ID" value="CAF1572514.1"/>
    <property type="molecule type" value="Genomic_DNA"/>
</dbReference>
<reference evidence="1" key="1">
    <citation type="submission" date="2021-02" db="EMBL/GenBank/DDBJ databases">
        <authorList>
            <person name="Nowell W R."/>
        </authorList>
    </citation>
    <scope>NUCLEOTIDE SEQUENCE</scope>
</reference>
<dbReference type="Proteomes" id="UP000663889">
    <property type="component" value="Unassembled WGS sequence"/>
</dbReference>
<organism evidence="1 2">
    <name type="scientific">Rotaria sordida</name>
    <dbReference type="NCBI Taxonomy" id="392033"/>
    <lineage>
        <taxon>Eukaryota</taxon>
        <taxon>Metazoa</taxon>
        <taxon>Spiralia</taxon>
        <taxon>Gnathifera</taxon>
        <taxon>Rotifera</taxon>
        <taxon>Eurotatoria</taxon>
        <taxon>Bdelloidea</taxon>
        <taxon>Philodinida</taxon>
        <taxon>Philodinidae</taxon>
        <taxon>Rotaria</taxon>
    </lineage>
</organism>
<name>A0A815YM31_9BILA</name>
<protein>
    <submittedName>
        <fullName evidence="1">Uncharacterized protein</fullName>
    </submittedName>
</protein>
<gene>
    <name evidence="1" type="ORF">SEV965_LOCUS39636</name>
</gene>
<sequence>GGPFNLTGLN</sequence>
<evidence type="ECO:0000313" key="1">
    <source>
        <dbReference type="EMBL" id="CAF1572514.1"/>
    </source>
</evidence>
<comment type="caution">
    <text evidence="1">The sequence shown here is derived from an EMBL/GenBank/DDBJ whole genome shotgun (WGS) entry which is preliminary data.</text>
</comment>
<evidence type="ECO:0000313" key="2">
    <source>
        <dbReference type="Proteomes" id="UP000663889"/>
    </source>
</evidence>
<feature type="non-terminal residue" evidence="1">
    <location>
        <position position="1"/>
    </location>
</feature>